<reference evidence="2" key="1">
    <citation type="journal article" date="2020" name="Stud. Mycol.">
        <title>101 Dothideomycetes genomes: a test case for predicting lifestyles and emergence of pathogens.</title>
        <authorList>
            <person name="Haridas S."/>
            <person name="Albert R."/>
            <person name="Binder M."/>
            <person name="Bloem J."/>
            <person name="Labutti K."/>
            <person name="Salamov A."/>
            <person name="Andreopoulos B."/>
            <person name="Baker S."/>
            <person name="Barry K."/>
            <person name="Bills G."/>
            <person name="Bluhm B."/>
            <person name="Cannon C."/>
            <person name="Castanera R."/>
            <person name="Culley D."/>
            <person name="Daum C."/>
            <person name="Ezra D."/>
            <person name="Gonzalez J."/>
            <person name="Henrissat B."/>
            <person name="Kuo A."/>
            <person name="Liang C."/>
            <person name="Lipzen A."/>
            <person name="Lutzoni F."/>
            <person name="Magnuson J."/>
            <person name="Mondo S."/>
            <person name="Nolan M."/>
            <person name="Ohm R."/>
            <person name="Pangilinan J."/>
            <person name="Park H.-J."/>
            <person name="Ramirez L."/>
            <person name="Alfaro M."/>
            <person name="Sun H."/>
            <person name="Tritt A."/>
            <person name="Yoshinaga Y."/>
            <person name="Zwiers L.-H."/>
            <person name="Turgeon B."/>
            <person name="Goodwin S."/>
            <person name="Spatafora J."/>
            <person name="Crous P."/>
            <person name="Grigoriev I."/>
        </authorList>
    </citation>
    <scope>NUCLEOTIDE SEQUENCE</scope>
    <source>
        <strain evidence="2">CBS 119687</strain>
    </source>
</reference>
<gene>
    <name evidence="2" type="ORF">P153DRAFT_371559</name>
</gene>
<evidence type="ECO:0000256" key="1">
    <source>
        <dbReference type="SAM" id="MobiDB-lite"/>
    </source>
</evidence>
<organism evidence="2 3">
    <name type="scientific">Dothidotthia symphoricarpi CBS 119687</name>
    <dbReference type="NCBI Taxonomy" id="1392245"/>
    <lineage>
        <taxon>Eukaryota</taxon>
        <taxon>Fungi</taxon>
        <taxon>Dikarya</taxon>
        <taxon>Ascomycota</taxon>
        <taxon>Pezizomycotina</taxon>
        <taxon>Dothideomycetes</taxon>
        <taxon>Pleosporomycetidae</taxon>
        <taxon>Pleosporales</taxon>
        <taxon>Dothidotthiaceae</taxon>
        <taxon>Dothidotthia</taxon>
    </lineage>
</organism>
<dbReference type="GeneID" id="54409718"/>
<keyword evidence="3" id="KW-1185">Reference proteome</keyword>
<dbReference type="Proteomes" id="UP000799771">
    <property type="component" value="Unassembled WGS sequence"/>
</dbReference>
<accession>A0A6A5ZXU4</accession>
<evidence type="ECO:0000313" key="3">
    <source>
        <dbReference type="Proteomes" id="UP000799771"/>
    </source>
</evidence>
<feature type="compositionally biased region" description="Polar residues" evidence="1">
    <location>
        <begin position="84"/>
        <end position="100"/>
    </location>
</feature>
<protein>
    <submittedName>
        <fullName evidence="2">Uncharacterized protein</fullName>
    </submittedName>
</protein>
<name>A0A6A5ZXU4_9PLEO</name>
<dbReference type="RefSeq" id="XP_033517981.1">
    <property type="nucleotide sequence ID" value="XM_033669286.1"/>
</dbReference>
<dbReference type="AlphaFoldDB" id="A0A6A5ZXU4"/>
<evidence type="ECO:0000313" key="2">
    <source>
        <dbReference type="EMBL" id="KAF2123587.1"/>
    </source>
</evidence>
<sequence>MTNEWMCFVIEDGKRCTRQAVLPEKPGGDDILCVQHLMQFRREQLHIGLISSGSESVGSLTLSSTRRRAGSEQPRTASAKEANLGSSDVRQNFSRTANESSTHDTIDSSHVSVTATSQPELKYESGDDIDEKFRRMYGFPPKLSHEETQKHGYLTSNPVGSSPYNTDTTLRLVLLGVPNTEAYMKGLLVAEELRQNTGPLVSARDYTQEHPRNAFQEYNRTMLEVLDRSTQADEAISMLCEWTARLLEDQHRLERQIRYLQDGQGEGSEQQARERLSDRHILHNRPRTPVGPAIDSLLRNTFRGSMEVEVKVEDKEQVYEVEARSPSGAEPRDLTK</sequence>
<proteinExistence type="predicted"/>
<dbReference type="EMBL" id="ML977525">
    <property type="protein sequence ID" value="KAF2123587.1"/>
    <property type="molecule type" value="Genomic_DNA"/>
</dbReference>
<feature type="region of interest" description="Disordered" evidence="1">
    <location>
        <begin position="55"/>
        <end position="116"/>
    </location>
</feature>
<feature type="compositionally biased region" description="Polar residues" evidence="1">
    <location>
        <begin position="55"/>
        <end position="64"/>
    </location>
</feature>